<comment type="subcellular location">
    <subcellularLocation>
        <location evidence="2">Synapse</location>
    </subcellularLocation>
</comment>
<evidence type="ECO:0000256" key="1">
    <source>
        <dbReference type="ARBA" id="ARBA00023018"/>
    </source>
</evidence>
<dbReference type="InterPro" id="IPR039032">
    <property type="entry name" value="Rim-like"/>
</dbReference>
<organism evidence="6 7">
    <name type="scientific">Echinops telfairi</name>
    <name type="common">Lesser hedgehog tenrec</name>
    <dbReference type="NCBI Taxonomy" id="9371"/>
    <lineage>
        <taxon>Eukaryota</taxon>
        <taxon>Metazoa</taxon>
        <taxon>Chordata</taxon>
        <taxon>Craniata</taxon>
        <taxon>Vertebrata</taxon>
        <taxon>Euteleostomi</taxon>
        <taxon>Mammalia</taxon>
        <taxon>Eutheria</taxon>
        <taxon>Afrotheria</taxon>
        <taxon>Tenrecidae</taxon>
        <taxon>Tenrecinae</taxon>
        <taxon>Echinops</taxon>
    </lineage>
</organism>
<dbReference type="CDD" id="cd06714">
    <property type="entry name" value="PDZ_RIM-like"/>
    <property type="match status" value="1"/>
</dbReference>
<dbReference type="Pfam" id="PF00595">
    <property type="entry name" value="PDZ"/>
    <property type="match status" value="1"/>
</dbReference>
<keyword evidence="1" id="KW-0770">Synapse</keyword>
<evidence type="ECO:0000256" key="3">
    <source>
        <dbReference type="SAM" id="MobiDB-lite"/>
    </source>
</evidence>
<feature type="domain" description="PDZ" evidence="5">
    <location>
        <begin position="79"/>
        <end position="165"/>
    </location>
</feature>
<feature type="domain" description="C2" evidence="4">
    <location>
        <begin position="818"/>
        <end position="936"/>
    </location>
</feature>
<dbReference type="SUPFAM" id="SSF49562">
    <property type="entry name" value="C2 domain (Calcium/lipid-binding domain, CaLB)"/>
    <property type="match status" value="2"/>
</dbReference>
<evidence type="ECO:0000259" key="4">
    <source>
        <dbReference type="PROSITE" id="PS50004"/>
    </source>
</evidence>
<evidence type="ECO:0000256" key="2">
    <source>
        <dbReference type="ARBA" id="ARBA00034103"/>
    </source>
</evidence>
<dbReference type="Pfam" id="PF00168">
    <property type="entry name" value="C2"/>
    <property type="match status" value="2"/>
</dbReference>
<dbReference type="RefSeq" id="XP_030742667.1">
    <property type="nucleotide sequence ID" value="XM_030886807.2"/>
</dbReference>
<dbReference type="InterPro" id="IPR035892">
    <property type="entry name" value="C2_domain_sf"/>
</dbReference>
<feature type="compositionally biased region" description="Polar residues" evidence="3">
    <location>
        <begin position="409"/>
        <end position="418"/>
    </location>
</feature>
<reference evidence="7" key="1">
    <citation type="submission" date="2025-08" db="UniProtKB">
        <authorList>
            <consortium name="RefSeq"/>
        </authorList>
    </citation>
    <scope>IDENTIFICATION</scope>
</reference>
<dbReference type="CDD" id="cd04031">
    <property type="entry name" value="C2A_RIM1alpha"/>
    <property type="match status" value="1"/>
</dbReference>
<dbReference type="SMART" id="SM00239">
    <property type="entry name" value="C2"/>
    <property type="match status" value="2"/>
</dbReference>
<dbReference type="Gene3D" id="2.60.40.150">
    <property type="entry name" value="C2 domain"/>
    <property type="match status" value="2"/>
</dbReference>
<dbReference type="CDD" id="cd04028">
    <property type="entry name" value="C2B_RIM1alpha"/>
    <property type="match status" value="1"/>
</dbReference>
<dbReference type="PROSITE" id="PS50004">
    <property type="entry name" value="C2"/>
    <property type="match status" value="2"/>
</dbReference>
<feature type="compositionally biased region" description="Basic and acidic residues" evidence="3">
    <location>
        <begin position="593"/>
        <end position="610"/>
    </location>
</feature>
<feature type="region of interest" description="Disordered" evidence="3">
    <location>
        <begin position="580"/>
        <end position="674"/>
    </location>
</feature>
<dbReference type="Proteomes" id="UP000694863">
    <property type="component" value="Unplaced"/>
</dbReference>
<dbReference type="SUPFAM" id="SSF50156">
    <property type="entry name" value="PDZ domain-like"/>
    <property type="match status" value="1"/>
</dbReference>
<feature type="compositionally biased region" description="Low complexity" evidence="3">
    <location>
        <begin position="625"/>
        <end position="643"/>
    </location>
</feature>
<name>A0ABM1VL40_ECHTE</name>
<feature type="region of interest" description="Disordered" evidence="3">
    <location>
        <begin position="344"/>
        <end position="566"/>
    </location>
</feature>
<dbReference type="Gene3D" id="2.30.42.10">
    <property type="match status" value="1"/>
</dbReference>
<dbReference type="GeneID" id="101655476"/>
<feature type="region of interest" description="Disordered" evidence="3">
    <location>
        <begin position="726"/>
        <end position="748"/>
    </location>
</feature>
<dbReference type="PANTHER" id="PTHR12157:SF18">
    <property type="entry name" value="REGULATING SYNAPTIC MEMBRANE EXOCYTOSIS PROTEIN 1"/>
    <property type="match status" value="1"/>
</dbReference>
<keyword evidence="6" id="KW-1185">Reference proteome</keyword>
<feature type="domain" description="C2" evidence="4">
    <location>
        <begin position="216"/>
        <end position="339"/>
    </location>
</feature>
<sequence>MCAPGIPASSDGWEERRFIDSEEGVIKSRRAGPGDLDYYWLDPATWHSRETSPISSHPVTWQPSKEGDRLIGRVILNKRTTMPKESGALLGLKVVGGKMTDLGRLGAFITKVKKGSLADVVGHLRAGDEVLEWNGKPLPGATNEEVYNIILESKSEPQVEIIVSRPIGDIPRIPESSHPPLESSSSSFESQKMDRPSISVISPTSPGALKDAPQVLPGQLSVKLWYDKVGHQLIVNVLQATDLPSRVDGRPRNPYVKMYFLPDRSDKSKRRTKTVKKALEPRWNQTFVYSHVHRRDFRERMLEITVWDQPRVQEEESEFLGEILIELETALLDDEPHWYKLQTHDESSLPLPQPSPFMPRRHVHGESSSKKLQRSQRISDSDVSDYEVDDGIGAVPPVGYRSSARESKSTTLTVPEQQRTTHHRSRSVSPHRSEDQGRPRSRLPNVPLQRSLDEIHPTRRSRSPTRHHDASRSPVDHRSRDVDSQYLSEQDRHSRKSERSSIPKQTRKGTGSDAERMHRQGSPARSPPADTPFSNRRGRQLPQVPVRSGSLEQEQEKCNSSTKASLVVEERTRQMKMKVHRFKQTAGSGSSQELDREQYSKCSTHKDQYRSCDNVSARSSDSDVSDVSAVSRTSSASHLSSTSFMSERSERPRGRVSSFTPKMQGRRMGSSGRAITKSTSVSGEMYALERNDGSQSDTAVGMVGAGGKKRRSSLSAKVVAIVSRRSRSTSQLSQTESGHKKLRSTIQRSTETGMAAEMRKMVRQPSRESTDGSIHSYSSEGNLIFPGVRLGADSQFSDFLDGLGPAQLVGRQTLATPAMGDIQIGMEDKKGQLEVEVIRARSLTQKPGSKSTPAPYVKVYLLENGACIAKKKTRIARKTLDPLYQQSLVFDESPQGKVLQVIVWGDYGRMDHKCFMGVAQILLEELDLSSMVIGWYKLFPPSSLVDPTLTPLTRRASQSSLESSTGPPCVRS</sequence>
<dbReference type="InterPro" id="IPR001478">
    <property type="entry name" value="PDZ"/>
</dbReference>
<dbReference type="InterPro" id="IPR036034">
    <property type="entry name" value="PDZ_sf"/>
</dbReference>
<proteinExistence type="predicted"/>
<dbReference type="PANTHER" id="PTHR12157">
    <property type="entry name" value="REGULATING SYNAPTIC MEMBRANE EXOCYTOSIS PROTEIN"/>
    <property type="match status" value="1"/>
</dbReference>
<evidence type="ECO:0000313" key="6">
    <source>
        <dbReference type="Proteomes" id="UP000694863"/>
    </source>
</evidence>
<evidence type="ECO:0000313" key="7">
    <source>
        <dbReference type="RefSeq" id="XP_030742667.1"/>
    </source>
</evidence>
<evidence type="ECO:0000259" key="5">
    <source>
        <dbReference type="PROSITE" id="PS50106"/>
    </source>
</evidence>
<gene>
    <name evidence="7" type="primary">RIMS1</name>
</gene>
<protein>
    <submittedName>
        <fullName evidence="7">Regulating synaptic membrane exocytosis protein 1 isoform X32</fullName>
    </submittedName>
</protein>
<dbReference type="SMART" id="SM00228">
    <property type="entry name" value="PDZ"/>
    <property type="match status" value="1"/>
</dbReference>
<accession>A0ABM1VL40</accession>
<dbReference type="InterPro" id="IPR000008">
    <property type="entry name" value="C2_dom"/>
</dbReference>
<dbReference type="PROSITE" id="PS50106">
    <property type="entry name" value="PDZ"/>
    <property type="match status" value="1"/>
</dbReference>
<feature type="compositionally biased region" description="Low complexity" evidence="3">
    <location>
        <begin position="174"/>
        <end position="190"/>
    </location>
</feature>
<feature type="region of interest" description="Disordered" evidence="3">
    <location>
        <begin position="170"/>
        <end position="211"/>
    </location>
</feature>
<feature type="compositionally biased region" description="Basic and acidic residues" evidence="3">
    <location>
        <begin position="466"/>
        <end position="501"/>
    </location>
</feature>